<dbReference type="GO" id="GO:0042104">
    <property type="term" value="P:positive regulation of activated T cell proliferation"/>
    <property type="evidence" value="ECO:0007669"/>
    <property type="project" value="TreeGrafter"/>
</dbReference>
<evidence type="ECO:0000313" key="13">
    <source>
        <dbReference type="Ensembl" id="ENSPMAP00000003215.1"/>
    </source>
</evidence>
<evidence type="ECO:0000256" key="5">
    <source>
        <dbReference type="ARBA" id="ARBA00023030"/>
    </source>
</evidence>
<evidence type="ECO:0000313" key="12">
    <source>
        <dbReference type="EMBL" id="BAC15764.1"/>
    </source>
</evidence>
<dbReference type="PANTHER" id="PTHR46886:SF1">
    <property type="entry name" value="INSULIN-LIKE GROWTH FACTOR II"/>
    <property type="match status" value="1"/>
</dbReference>
<evidence type="ECO:0000259" key="11">
    <source>
        <dbReference type="SMART" id="SM00078"/>
    </source>
</evidence>
<dbReference type="SUPFAM" id="SSF56994">
    <property type="entry name" value="Insulin-like"/>
    <property type="match status" value="1"/>
</dbReference>
<keyword evidence="4" id="KW-0732">Signal</keyword>
<feature type="disulfide bond" evidence="9">
    <location>
        <begin position="98"/>
        <end position="103"/>
    </location>
</feature>
<accession>Q8AV14</accession>
<proteinExistence type="evidence at transcript level"/>
<dbReference type="GO" id="GO:0005159">
    <property type="term" value="F:insulin-like growth factor receptor binding"/>
    <property type="evidence" value="ECO:0007669"/>
    <property type="project" value="TreeGrafter"/>
</dbReference>
<dbReference type="Pfam" id="PF00049">
    <property type="entry name" value="Insulin"/>
    <property type="match status" value="2"/>
</dbReference>
<dbReference type="InterPro" id="IPR022353">
    <property type="entry name" value="Insulin_CS"/>
</dbReference>
<dbReference type="GO" id="GO:0051147">
    <property type="term" value="P:regulation of muscle cell differentiation"/>
    <property type="evidence" value="ECO:0007669"/>
    <property type="project" value="TreeGrafter"/>
</dbReference>
<dbReference type="HOGENOM" id="CLU_1916415_0_0_1"/>
<dbReference type="SMART" id="SM00078">
    <property type="entry name" value="IlGF"/>
    <property type="match status" value="1"/>
</dbReference>
<dbReference type="InterPro" id="IPR016179">
    <property type="entry name" value="Insulin-like"/>
</dbReference>
<evidence type="ECO:0000256" key="6">
    <source>
        <dbReference type="ARBA" id="ARBA00023157"/>
    </source>
</evidence>
<keyword evidence="5" id="KW-0339">Growth factor</keyword>
<dbReference type="EMBL" id="AB081462">
    <property type="protein sequence ID" value="BAC15764.1"/>
    <property type="molecule type" value="mRNA"/>
</dbReference>
<dbReference type="InterPro" id="IPR022352">
    <property type="entry name" value="Ins/IGF/rlx"/>
</dbReference>
<dbReference type="GO" id="GO:0045944">
    <property type="term" value="P:positive regulation of transcription by RNA polymerase II"/>
    <property type="evidence" value="ECO:0007669"/>
    <property type="project" value="TreeGrafter"/>
</dbReference>
<dbReference type="GeneTree" id="ENSGT00940000160745"/>
<keyword evidence="3 10" id="KW-0964">Secreted</keyword>
<evidence type="ECO:0000256" key="2">
    <source>
        <dbReference type="ARBA" id="ARBA00009034"/>
    </source>
</evidence>
<dbReference type="GO" id="GO:0005179">
    <property type="term" value="F:hormone activity"/>
    <property type="evidence" value="ECO:0007669"/>
    <property type="project" value="InterPro"/>
</dbReference>
<comment type="subcellular location">
    <subcellularLocation>
        <location evidence="1 10">Secreted</location>
    </subcellularLocation>
</comment>
<dbReference type="GO" id="GO:0008083">
    <property type="term" value="F:growth factor activity"/>
    <property type="evidence" value="ECO:0007669"/>
    <property type="project" value="UniProtKB-KW"/>
</dbReference>
<dbReference type="PRINTS" id="PR02006">
    <property type="entry name" value="INSLNLIKEGF2"/>
</dbReference>
<dbReference type="PROSITE" id="PS00262">
    <property type="entry name" value="INSULIN"/>
    <property type="match status" value="1"/>
</dbReference>
<comment type="similarity">
    <text evidence="2 10">Belongs to the insulin family.</text>
</comment>
<feature type="domain" description="Insulin-like" evidence="11">
    <location>
        <begin position="56"/>
        <end position="112"/>
    </location>
</feature>
<dbReference type="FunFam" id="1.10.100.10:FF:000002">
    <property type="entry name" value="Insulin-like growth factor II preproprotein"/>
    <property type="match status" value="1"/>
</dbReference>
<dbReference type="PRINTS" id="PR00276">
    <property type="entry name" value="INSULINFAMLY"/>
</dbReference>
<dbReference type="AlphaFoldDB" id="Q8AV14"/>
<dbReference type="InterPro" id="IPR022334">
    <property type="entry name" value="IGF2"/>
</dbReference>
<dbReference type="Ensembl" id="ENSPMAT00000003230.1">
    <property type="protein sequence ID" value="ENSPMAP00000003215.1"/>
    <property type="gene ID" value="ENSPMAG00000002950.1"/>
</dbReference>
<dbReference type="GO" id="GO:0043539">
    <property type="term" value="F:protein serine/threonine kinase activator activity"/>
    <property type="evidence" value="ECO:0007669"/>
    <property type="project" value="TreeGrafter"/>
</dbReference>
<evidence type="ECO:0000256" key="4">
    <source>
        <dbReference type="ARBA" id="ARBA00022729"/>
    </source>
</evidence>
<dbReference type="PANTHER" id="PTHR46886">
    <property type="entry name" value="INSULIN-LIKE GROWTH FACTOR II"/>
    <property type="match status" value="1"/>
</dbReference>
<dbReference type="GO" id="GO:1905564">
    <property type="term" value="P:positive regulation of vascular endothelial cell proliferation"/>
    <property type="evidence" value="ECO:0007669"/>
    <property type="project" value="TreeGrafter"/>
</dbReference>
<dbReference type="GO" id="GO:0046628">
    <property type="term" value="P:positive regulation of insulin receptor signaling pathway"/>
    <property type="evidence" value="ECO:0007669"/>
    <property type="project" value="TreeGrafter"/>
</dbReference>
<reference evidence="12" key="1">
    <citation type="journal article" date="2002" name="Endocrinology">
        <title>Identification of growth hormone in the sea lamprey, an extant representative of a group of the most ancient vertebrates.</title>
        <authorList>
            <person name="Kawauchi H."/>
            <person name="Suzuki K."/>
            <person name="Yamazaki T."/>
            <person name="Moriyama S."/>
            <person name="Nozaki M."/>
            <person name="Yamaguchi K."/>
            <person name="Takahashi A."/>
            <person name="Youson J."/>
            <person name="Sower S.A."/>
        </authorList>
    </citation>
    <scope>NUCLEOTIDE SEQUENCE</scope>
    <source>
        <tissue evidence="12">Liver</tissue>
    </source>
</reference>
<dbReference type="Gene3D" id="1.10.100.10">
    <property type="entry name" value="Insulin-like"/>
    <property type="match status" value="1"/>
</dbReference>
<protein>
    <recommendedName>
        <fullName evidence="7">Insulin-like growth factor 2</fullName>
    </recommendedName>
    <alternativeName>
        <fullName evidence="8">Insulin-like growth factor II</fullName>
    </alternativeName>
</protein>
<evidence type="ECO:0000256" key="9">
    <source>
        <dbReference type="PIRSR" id="PIRSR622350-50"/>
    </source>
</evidence>
<evidence type="ECO:0000256" key="10">
    <source>
        <dbReference type="RuleBase" id="RU000406"/>
    </source>
</evidence>
<dbReference type="GO" id="GO:0005615">
    <property type="term" value="C:extracellular space"/>
    <property type="evidence" value="ECO:0007669"/>
    <property type="project" value="InterPro"/>
</dbReference>
<organism evidence="12">
    <name type="scientific">Petromyzon marinus</name>
    <name type="common">Sea lamprey</name>
    <dbReference type="NCBI Taxonomy" id="7757"/>
    <lineage>
        <taxon>Eukaryota</taxon>
        <taxon>Metazoa</taxon>
        <taxon>Chordata</taxon>
        <taxon>Craniata</taxon>
        <taxon>Vertebrata</taxon>
        <taxon>Cyclostomata</taxon>
        <taxon>Hyperoartia</taxon>
        <taxon>Petromyzontiformes</taxon>
        <taxon>Petromyzontidae</taxon>
        <taxon>Petromyzon</taxon>
    </lineage>
</organism>
<feature type="disulfide bond" evidence="9">
    <location>
        <begin position="59"/>
        <end position="99"/>
    </location>
</feature>
<evidence type="ECO:0000256" key="7">
    <source>
        <dbReference type="ARBA" id="ARBA00049761"/>
    </source>
</evidence>
<sequence length="132" mass="14617">MEYKGLASCSLCRFTFRTTRTAAVGCTAARPLTLLAPLLLMLLLGAGNSRPVRASETLCGSELVDALQFVCGDRGFYFVRHPSSRSHGRPKKGIVEECCFSKCDLRLLEMYCAKPAKSERDVRPPSFKHIET</sequence>
<feature type="disulfide bond" evidence="9">
    <location>
        <begin position="71"/>
        <end position="112"/>
    </location>
</feature>
<dbReference type="InterPro" id="IPR036438">
    <property type="entry name" value="Insulin-like_sf"/>
</dbReference>
<name>Q8AV14_PETMA</name>
<dbReference type="GO" id="GO:0043410">
    <property type="term" value="P:positive regulation of MAPK cascade"/>
    <property type="evidence" value="ECO:0007669"/>
    <property type="project" value="TreeGrafter"/>
</dbReference>
<dbReference type="CDD" id="cd04368">
    <property type="entry name" value="IlGF"/>
    <property type="match status" value="1"/>
</dbReference>
<dbReference type="InterPro" id="IPR022350">
    <property type="entry name" value="IGF-1/2"/>
</dbReference>
<evidence type="ECO:0000256" key="1">
    <source>
        <dbReference type="ARBA" id="ARBA00004613"/>
    </source>
</evidence>
<reference evidence="13" key="2">
    <citation type="submission" date="2025-05" db="UniProtKB">
        <authorList>
            <consortium name="Ensembl"/>
        </authorList>
    </citation>
    <scope>IDENTIFICATION</scope>
</reference>
<evidence type="ECO:0000256" key="8">
    <source>
        <dbReference type="ARBA" id="ARBA00049823"/>
    </source>
</evidence>
<dbReference type="STRING" id="7757.ENSPMAP00000003215"/>
<keyword evidence="6 9" id="KW-1015">Disulfide bond</keyword>
<evidence type="ECO:0000256" key="3">
    <source>
        <dbReference type="ARBA" id="ARBA00022525"/>
    </source>
</evidence>
<dbReference type="PRINTS" id="PR02002">
    <property type="entry name" value="INSLNLIKEGF"/>
</dbReference>